<dbReference type="Proteomes" id="UP000828941">
    <property type="component" value="Chromosome 13"/>
</dbReference>
<reference evidence="1 2" key="1">
    <citation type="journal article" date="2022" name="DNA Res.">
        <title>Chromosomal-level genome assembly of the orchid tree Bauhinia variegata (Leguminosae; Cercidoideae) supports the allotetraploid origin hypothesis of Bauhinia.</title>
        <authorList>
            <person name="Zhong Y."/>
            <person name="Chen Y."/>
            <person name="Zheng D."/>
            <person name="Pang J."/>
            <person name="Liu Y."/>
            <person name="Luo S."/>
            <person name="Meng S."/>
            <person name="Qian L."/>
            <person name="Wei D."/>
            <person name="Dai S."/>
            <person name="Zhou R."/>
        </authorList>
    </citation>
    <scope>NUCLEOTIDE SEQUENCE [LARGE SCALE GENOMIC DNA]</scope>
    <source>
        <strain evidence="1">BV-YZ2020</strain>
    </source>
</reference>
<keyword evidence="2" id="KW-1185">Reference proteome</keyword>
<protein>
    <submittedName>
        <fullName evidence="1">Uncharacterized protein</fullName>
    </submittedName>
</protein>
<gene>
    <name evidence="1" type="ORF">L6164_032034</name>
</gene>
<proteinExistence type="predicted"/>
<sequence length="98" mass="11140">MVTWPVAAEQFYNEKLMTEVLKIGVPVGVRKWVGIMGDYVKWEAVEKAVNSIMRGEEAEEMRNRAKELGQMARRAVEKGGSSYSDLNALIQELSAHYY</sequence>
<evidence type="ECO:0000313" key="2">
    <source>
        <dbReference type="Proteomes" id="UP000828941"/>
    </source>
</evidence>
<dbReference type="EMBL" id="CM039438">
    <property type="protein sequence ID" value="KAI4298481.1"/>
    <property type="molecule type" value="Genomic_DNA"/>
</dbReference>
<organism evidence="1 2">
    <name type="scientific">Bauhinia variegata</name>
    <name type="common">Purple orchid tree</name>
    <name type="synonym">Phanera variegata</name>
    <dbReference type="NCBI Taxonomy" id="167791"/>
    <lineage>
        <taxon>Eukaryota</taxon>
        <taxon>Viridiplantae</taxon>
        <taxon>Streptophyta</taxon>
        <taxon>Embryophyta</taxon>
        <taxon>Tracheophyta</taxon>
        <taxon>Spermatophyta</taxon>
        <taxon>Magnoliopsida</taxon>
        <taxon>eudicotyledons</taxon>
        <taxon>Gunneridae</taxon>
        <taxon>Pentapetalae</taxon>
        <taxon>rosids</taxon>
        <taxon>fabids</taxon>
        <taxon>Fabales</taxon>
        <taxon>Fabaceae</taxon>
        <taxon>Cercidoideae</taxon>
        <taxon>Cercideae</taxon>
        <taxon>Bauhiniinae</taxon>
        <taxon>Bauhinia</taxon>
    </lineage>
</organism>
<comment type="caution">
    <text evidence="1">The sequence shown here is derived from an EMBL/GenBank/DDBJ whole genome shotgun (WGS) entry which is preliminary data.</text>
</comment>
<accession>A0ACB9KMA1</accession>
<evidence type="ECO:0000313" key="1">
    <source>
        <dbReference type="EMBL" id="KAI4298481.1"/>
    </source>
</evidence>
<name>A0ACB9KMA1_BAUVA</name>